<dbReference type="AlphaFoldDB" id="C7MU60"/>
<organism evidence="1 2">
    <name type="scientific">Saccharomonospora viridis (strain ATCC 15386 / DSM 43017 / JCM 3036 / CCUG 5913 / NBRC 12207 / NCIMB 9602 / P101)</name>
    <name type="common">Thermoactinomyces viridis</name>
    <dbReference type="NCBI Taxonomy" id="471857"/>
    <lineage>
        <taxon>Bacteria</taxon>
        <taxon>Bacillati</taxon>
        <taxon>Actinomycetota</taxon>
        <taxon>Actinomycetes</taxon>
        <taxon>Pseudonocardiales</taxon>
        <taxon>Pseudonocardiaceae</taxon>
        <taxon>Saccharomonospora</taxon>
    </lineage>
</organism>
<reference evidence="1 2" key="1">
    <citation type="journal article" date="2009" name="Stand. Genomic Sci.">
        <title>Complete genome sequence of Saccharomonospora viridis type strain (P101).</title>
        <authorList>
            <person name="Pati A."/>
            <person name="Sikorski J."/>
            <person name="Nolan M."/>
            <person name="Lapidus A."/>
            <person name="Copeland A."/>
            <person name="Glavina Del Rio T."/>
            <person name="Lucas S."/>
            <person name="Chen F."/>
            <person name="Tice H."/>
            <person name="Pitluck S."/>
            <person name="Cheng J.F."/>
            <person name="Chertkov O."/>
            <person name="Brettin T."/>
            <person name="Han C."/>
            <person name="Detter J.C."/>
            <person name="Kuske C."/>
            <person name="Bruce D."/>
            <person name="Goodwin L."/>
            <person name="Chain P."/>
            <person name="D'haeseleer P."/>
            <person name="Chen A."/>
            <person name="Palaniappan K."/>
            <person name="Ivanova N."/>
            <person name="Mavromatis K."/>
            <person name="Mikhailova N."/>
            <person name="Rohde M."/>
            <person name="Tindall B.J."/>
            <person name="Goker M."/>
            <person name="Bristow J."/>
            <person name="Eisen J.A."/>
            <person name="Markowitz V."/>
            <person name="Hugenholtz P."/>
            <person name="Kyrpides N.C."/>
            <person name="Klenk H.P."/>
        </authorList>
    </citation>
    <scope>NUCLEOTIDE SEQUENCE [LARGE SCALE GENOMIC DNA]</scope>
    <source>
        <strain evidence="2">ATCC 15386 / DSM 43017 / JCM 3036 / NBRC 12207 / P101</strain>
    </source>
</reference>
<keyword evidence="2" id="KW-1185">Reference proteome</keyword>
<accession>C7MU60</accession>
<name>C7MU60_SACVD</name>
<evidence type="ECO:0000313" key="2">
    <source>
        <dbReference type="Proteomes" id="UP000000841"/>
    </source>
</evidence>
<dbReference type="Proteomes" id="UP000000841">
    <property type="component" value="Chromosome"/>
</dbReference>
<evidence type="ECO:0000313" key="1">
    <source>
        <dbReference type="EMBL" id="ACU95588.1"/>
    </source>
</evidence>
<dbReference type="HOGENOM" id="CLU_2809874_0_0_11"/>
<sequence>MSCFPKRILLKWENSIQNTGKAAGLVHATGGIASKMEAMGSLLLSVCEMRKVLKQWLMVAGEFIGMK</sequence>
<dbReference type="EMBL" id="CP001683">
    <property type="protein sequence ID" value="ACU95588.1"/>
    <property type="molecule type" value="Genomic_DNA"/>
</dbReference>
<proteinExistence type="predicted"/>
<protein>
    <submittedName>
        <fullName evidence="1">Uncharacterized protein</fullName>
    </submittedName>
</protein>
<gene>
    <name evidence="1" type="ordered locus">Svir_05140</name>
</gene>
<dbReference type="KEGG" id="svi:Svir_05140"/>